<evidence type="ECO:0000313" key="2">
    <source>
        <dbReference type="EMBL" id="OEY92540.1"/>
    </source>
</evidence>
<keyword evidence="3" id="KW-1185">Reference proteome</keyword>
<gene>
    <name evidence="2" type="ORF">BJI46_14550</name>
</gene>
<feature type="transmembrane region" description="Helical" evidence="1">
    <location>
        <begin position="20"/>
        <end position="45"/>
    </location>
</feature>
<proteinExistence type="predicted"/>
<feature type="transmembrane region" description="Helical" evidence="1">
    <location>
        <begin position="57"/>
        <end position="82"/>
    </location>
</feature>
<accession>A0A1E7QZQ6</accession>
<dbReference type="STRING" id="1262585.BJI46_14550"/>
<dbReference type="EMBL" id="MKKK01000061">
    <property type="protein sequence ID" value="OEY92540.1"/>
    <property type="molecule type" value="Genomic_DNA"/>
</dbReference>
<keyword evidence="1" id="KW-1133">Transmembrane helix</keyword>
<dbReference type="InterPro" id="IPR019670">
    <property type="entry name" value="DUF2523"/>
</dbReference>
<dbReference type="RefSeq" id="WP_070070761.1">
    <property type="nucleotide sequence ID" value="NZ_MKKK01000061.1"/>
</dbReference>
<evidence type="ECO:0008006" key="4">
    <source>
        <dbReference type="Google" id="ProtNLM"/>
    </source>
</evidence>
<sequence length="92" mass="9980">MFKIFYKILDWLLKNSVQRVLAGAGLSVVSYLAVLTAIQTAFYSLVNNVNSISADLLQLLGLSGVDKCLSAFISVAVFLLTLNSGKLAIRKK</sequence>
<protein>
    <recommendedName>
        <fullName evidence="4">DUF2523 domain-containing protein</fullName>
    </recommendedName>
</protein>
<reference evidence="2 3" key="1">
    <citation type="submission" date="2016-09" db="EMBL/GenBank/DDBJ databases">
        <authorList>
            <person name="Capua I."/>
            <person name="De Benedictis P."/>
            <person name="Joannis T."/>
            <person name="Lombin L.H."/>
            <person name="Cattoli G."/>
        </authorList>
    </citation>
    <scope>NUCLEOTIDE SEQUENCE [LARGE SCALE GENOMIC DNA]</scope>
    <source>
        <strain evidence="2 3">ANC 4671</strain>
    </source>
</reference>
<dbReference type="Proteomes" id="UP000185895">
    <property type="component" value="Unassembled WGS sequence"/>
</dbReference>
<dbReference type="AlphaFoldDB" id="A0A1E7QZQ6"/>
<keyword evidence="1" id="KW-0472">Membrane</keyword>
<name>A0A1E7QZQ6_9GAMM</name>
<evidence type="ECO:0000256" key="1">
    <source>
        <dbReference type="SAM" id="Phobius"/>
    </source>
</evidence>
<dbReference type="Pfam" id="PF10734">
    <property type="entry name" value="DUF2523"/>
    <property type="match status" value="1"/>
</dbReference>
<evidence type="ECO:0000313" key="3">
    <source>
        <dbReference type="Proteomes" id="UP000185895"/>
    </source>
</evidence>
<organism evidence="2 3">
    <name type="scientific">Acinetobacter qingfengensis</name>
    <dbReference type="NCBI Taxonomy" id="1262585"/>
    <lineage>
        <taxon>Bacteria</taxon>
        <taxon>Pseudomonadati</taxon>
        <taxon>Pseudomonadota</taxon>
        <taxon>Gammaproteobacteria</taxon>
        <taxon>Moraxellales</taxon>
        <taxon>Moraxellaceae</taxon>
        <taxon>Acinetobacter</taxon>
    </lineage>
</organism>
<comment type="caution">
    <text evidence="2">The sequence shown here is derived from an EMBL/GenBank/DDBJ whole genome shotgun (WGS) entry which is preliminary data.</text>
</comment>
<keyword evidence="1" id="KW-0812">Transmembrane</keyword>